<evidence type="ECO:0000256" key="1">
    <source>
        <dbReference type="ARBA" id="ARBA00004141"/>
    </source>
</evidence>
<comment type="catalytic activity">
    <reaction evidence="6">
        <text>L-histidine(out) + L-arginine(in) = L-histidine(in) + L-arginine(out)</text>
        <dbReference type="Rhea" id="RHEA:71063"/>
        <dbReference type="ChEBI" id="CHEBI:32682"/>
        <dbReference type="ChEBI" id="CHEBI:57595"/>
    </reaction>
</comment>
<feature type="region of interest" description="Disordered" evidence="7">
    <location>
        <begin position="186"/>
        <end position="226"/>
    </location>
</feature>
<dbReference type="InParanoid" id="A0A0H2S120"/>
<name>A0A0H2S120_9AGAM</name>
<evidence type="ECO:0000256" key="3">
    <source>
        <dbReference type="ARBA" id="ARBA00022989"/>
    </source>
</evidence>
<dbReference type="FunFam" id="1.20.1280.290:FF:000009">
    <property type="entry name" value="PQ loop repeat family protein"/>
    <property type="match status" value="1"/>
</dbReference>
<feature type="region of interest" description="Disordered" evidence="7">
    <location>
        <begin position="459"/>
        <end position="537"/>
    </location>
</feature>
<evidence type="ECO:0000256" key="5">
    <source>
        <dbReference type="ARBA" id="ARBA00038039"/>
    </source>
</evidence>
<dbReference type="GO" id="GO:0034488">
    <property type="term" value="P:basic amino acid transmembrane export from vacuole"/>
    <property type="evidence" value="ECO:0007669"/>
    <property type="project" value="TreeGrafter"/>
</dbReference>
<comment type="subcellular location">
    <subcellularLocation>
        <location evidence="1">Membrane</location>
        <topology evidence="1">Multi-pass membrane protein</topology>
    </subcellularLocation>
</comment>
<dbReference type="InterPro" id="IPR051415">
    <property type="entry name" value="LAAT-1"/>
</dbReference>
<comment type="similarity">
    <text evidence="5">Belongs to the laat-1 family.</text>
</comment>
<reference evidence="9 10" key="1">
    <citation type="submission" date="2015-04" db="EMBL/GenBank/DDBJ databases">
        <title>Complete genome sequence of Schizopora paradoxa KUC8140, a cosmopolitan wood degrader in East Asia.</title>
        <authorList>
            <consortium name="DOE Joint Genome Institute"/>
            <person name="Min B."/>
            <person name="Park H."/>
            <person name="Jang Y."/>
            <person name="Kim J.-J."/>
            <person name="Kim K.H."/>
            <person name="Pangilinan J."/>
            <person name="Lipzen A."/>
            <person name="Riley R."/>
            <person name="Grigoriev I.V."/>
            <person name="Spatafora J.W."/>
            <person name="Choi I.-G."/>
        </authorList>
    </citation>
    <scope>NUCLEOTIDE SEQUENCE [LARGE SCALE GENOMIC DNA]</scope>
    <source>
        <strain evidence="9 10">KUC8140</strain>
    </source>
</reference>
<dbReference type="GO" id="GO:0000329">
    <property type="term" value="C:fungal-type vacuole membrane"/>
    <property type="evidence" value="ECO:0007669"/>
    <property type="project" value="TreeGrafter"/>
</dbReference>
<feature type="compositionally biased region" description="Basic residues" evidence="7">
    <location>
        <begin position="459"/>
        <end position="483"/>
    </location>
</feature>
<dbReference type="Pfam" id="PF04193">
    <property type="entry name" value="PQ-loop"/>
    <property type="match status" value="2"/>
</dbReference>
<feature type="compositionally biased region" description="Low complexity" evidence="7">
    <location>
        <begin position="484"/>
        <end position="495"/>
    </location>
</feature>
<feature type="transmembrane region" description="Helical" evidence="8">
    <location>
        <begin position="291"/>
        <end position="308"/>
    </location>
</feature>
<keyword evidence="4 8" id="KW-0472">Membrane</keyword>
<dbReference type="Gene3D" id="1.20.1280.290">
    <property type="match status" value="2"/>
</dbReference>
<dbReference type="AlphaFoldDB" id="A0A0H2S120"/>
<protein>
    <recommendedName>
        <fullName evidence="11">PQ-loop-domain-containing protein</fullName>
    </recommendedName>
</protein>
<evidence type="ECO:0000256" key="4">
    <source>
        <dbReference type="ARBA" id="ARBA00023136"/>
    </source>
</evidence>
<dbReference type="PANTHER" id="PTHR16201">
    <property type="entry name" value="SEVEN TRANSMEMBRANE PROTEIN 1-RELATED"/>
    <property type="match status" value="1"/>
</dbReference>
<sequence>MGSEWLSGLFGWVSIGCWLGAQFPQVLENIKRQSCEGLAMPFLLNWLLGDITNLVGCILTHQLPFQTILASYFCSVDMMLFSQYFYYRSKTKAEHGVAPRRASQIRRHTTEHEHYRQLSAAAANVAAAAAMAASEEDVYSPQRVHSWRSVDDAELTKSEAAEAEDEVDEAALIALADSFHSESGRKHVSWSQERLVSGGSQLGRGGSRSRTRQGPALTMSPFPTRRDILHSPDQEQLFIDPEVSGGRGRPLQRQVIDSPIDALGLDLESQETIHIRPTRERKESRASRKSAALVFLGVWALFGIGSVARSRLGGREVGGYVMEHDTPLSLSIPSNANYIDGPNRMSTLLFGEEPSTERILGRLSAWMCTTLYLTSRLPQIWKNYVRKSVEGLSMFLFVFAFLGNTFYVLSILTSPKLDAPHSEAMAFLIESVPYLLGSGGTLLFDVTIVTQSFLYKPGRKPLHQRTRSQSHSHARGSSHHHPHGSSYSRGGSAARIPRSNSSTGTFGGDASDAVEVLSSSDAHARRRRDGTLESADT</sequence>
<evidence type="ECO:0000256" key="6">
    <source>
        <dbReference type="ARBA" id="ARBA00050768"/>
    </source>
</evidence>
<evidence type="ECO:0000256" key="2">
    <source>
        <dbReference type="ARBA" id="ARBA00022692"/>
    </source>
</evidence>
<dbReference type="InterPro" id="IPR006603">
    <property type="entry name" value="PQ-loop_rpt"/>
</dbReference>
<evidence type="ECO:0008006" key="11">
    <source>
        <dbReference type="Google" id="ProtNLM"/>
    </source>
</evidence>
<feature type="transmembrane region" description="Helical" evidence="8">
    <location>
        <begin position="432"/>
        <end position="455"/>
    </location>
</feature>
<evidence type="ECO:0000256" key="8">
    <source>
        <dbReference type="SAM" id="Phobius"/>
    </source>
</evidence>
<dbReference type="OrthoDB" id="8048523at2759"/>
<evidence type="ECO:0000313" key="10">
    <source>
        <dbReference type="Proteomes" id="UP000053477"/>
    </source>
</evidence>
<dbReference type="GO" id="GO:0015174">
    <property type="term" value="F:basic amino acid transmembrane transporter activity"/>
    <property type="evidence" value="ECO:0007669"/>
    <property type="project" value="TreeGrafter"/>
</dbReference>
<feature type="transmembrane region" description="Helical" evidence="8">
    <location>
        <begin position="389"/>
        <end position="412"/>
    </location>
</feature>
<keyword evidence="10" id="KW-1185">Reference proteome</keyword>
<dbReference type="EMBL" id="KQ086018">
    <property type="protein sequence ID" value="KLO10726.1"/>
    <property type="molecule type" value="Genomic_DNA"/>
</dbReference>
<dbReference type="SMART" id="SM00679">
    <property type="entry name" value="CTNS"/>
    <property type="match status" value="2"/>
</dbReference>
<proteinExistence type="inferred from homology"/>
<accession>A0A0H2S120</accession>
<organism evidence="9 10">
    <name type="scientific">Schizopora paradoxa</name>
    <dbReference type="NCBI Taxonomy" id="27342"/>
    <lineage>
        <taxon>Eukaryota</taxon>
        <taxon>Fungi</taxon>
        <taxon>Dikarya</taxon>
        <taxon>Basidiomycota</taxon>
        <taxon>Agaricomycotina</taxon>
        <taxon>Agaricomycetes</taxon>
        <taxon>Hymenochaetales</taxon>
        <taxon>Schizoporaceae</taxon>
        <taxon>Schizopora</taxon>
    </lineage>
</organism>
<dbReference type="STRING" id="27342.A0A0H2S120"/>
<keyword evidence="2 8" id="KW-0812">Transmembrane</keyword>
<evidence type="ECO:0000313" key="9">
    <source>
        <dbReference type="EMBL" id="KLO10726.1"/>
    </source>
</evidence>
<dbReference type="PANTHER" id="PTHR16201:SF34">
    <property type="entry name" value="LYSOSOMAL AMINO ACID TRANSPORTER 1"/>
    <property type="match status" value="1"/>
</dbReference>
<evidence type="ECO:0000256" key="7">
    <source>
        <dbReference type="SAM" id="MobiDB-lite"/>
    </source>
</evidence>
<gene>
    <name evidence="9" type="ORF">SCHPADRAFT_921956</name>
</gene>
<dbReference type="Proteomes" id="UP000053477">
    <property type="component" value="Unassembled WGS sequence"/>
</dbReference>
<keyword evidence="3 8" id="KW-1133">Transmembrane helix</keyword>